<dbReference type="Pfam" id="PF13920">
    <property type="entry name" value="zf-C3HC4_3"/>
    <property type="match status" value="1"/>
</dbReference>
<name>A0A8T2R3U1_CERRI</name>
<evidence type="ECO:0000256" key="1">
    <source>
        <dbReference type="PROSITE-ProRule" id="PRU00175"/>
    </source>
</evidence>
<evidence type="ECO:0000313" key="5">
    <source>
        <dbReference type="Proteomes" id="UP000825935"/>
    </source>
</evidence>
<keyword evidence="1" id="KW-0862">Zinc</keyword>
<proteinExistence type="predicted"/>
<dbReference type="AlphaFoldDB" id="A0A8T2R3U1"/>
<feature type="coiled-coil region" evidence="2">
    <location>
        <begin position="122"/>
        <end position="160"/>
    </location>
</feature>
<accession>A0A8T2R3U1</accession>
<evidence type="ECO:0000256" key="2">
    <source>
        <dbReference type="SAM" id="Coils"/>
    </source>
</evidence>
<keyword evidence="5" id="KW-1185">Reference proteome</keyword>
<gene>
    <name evidence="4" type="ORF">KP509_30G039700</name>
</gene>
<reference evidence="4" key="1">
    <citation type="submission" date="2021-08" db="EMBL/GenBank/DDBJ databases">
        <title>WGS assembly of Ceratopteris richardii.</title>
        <authorList>
            <person name="Marchant D.B."/>
            <person name="Chen G."/>
            <person name="Jenkins J."/>
            <person name="Shu S."/>
            <person name="Leebens-Mack J."/>
            <person name="Grimwood J."/>
            <person name="Schmutz J."/>
            <person name="Soltis P."/>
            <person name="Soltis D."/>
            <person name="Chen Z.-H."/>
        </authorList>
    </citation>
    <scope>NUCLEOTIDE SEQUENCE</scope>
    <source>
        <strain evidence="4">Whitten #5841</strain>
        <tissue evidence="4">Leaf</tissue>
    </source>
</reference>
<dbReference type="InterPro" id="IPR001841">
    <property type="entry name" value="Znf_RING"/>
</dbReference>
<dbReference type="OMA" id="QICFEKD"/>
<organism evidence="4 5">
    <name type="scientific">Ceratopteris richardii</name>
    <name type="common">Triangle waterfern</name>
    <dbReference type="NCBI Taxonomy" id="49495"/>
    <lineage>
        <taxon>Eukaryota</taxon>
        <taxon>Viridiplantae</taxon>
        <taxon>Streptophyta</taxon>
        <taxon>Embryophyta</taxon>
        <taxon>Tracheophyta</taxon>
        <taxon>Polypodiopsida</taxon>
        <taxon>Polypodiidae</taxon>
        <taxon>Polypodiales</taxon>
        <taxon>Pteridineae</taxon>
        <taxon>Pteridaceae</taxon>
        <taxon>Parkerioideae</taxon>
        <taxon>Ceratopteris</taxon>
    </lineage>
</organism>
<feature type="domain" description="RING-type" evidence="3">
    <location>
        <begin position="165"/>
        <end position="205"/>
    </location>
</feature>
<dbReference type="SMART" id="SM00184">
    <property type="entry name" value="RING"/>
    <property type="match status" value="1"/>
</dbReference>
<dbReference type="InterPro" id="IPR013083">
    <property type="entry name" value="Znf_RING/FYVE/PHD"/>
</dbReference>
<comment type="caution">
    <text evidence="4">The sequence shown here is derived from an EMBL/GenBank/DDBJ whole genome shotgun (WGS) entry which is preliminary data.</text>
</comment>
<evidence type="ECO:0000259" key="3">
    <source>
        <dbReference type="PROSITE" id="PS50089"/>
    </source>
</evidence>
<dbReference type="OrthoDB" id="1932262at2759"/>
<keyword evidence="2" id="KW-0175">Coiled coil</keyword>
<evidence type="ECO:0000313" key="4">
    <source>
        <dbReference type="EMBL" id="KAH7290265.1"/>
    </source>
</evidence>
<dbReference type="PANTHER" id="PTHR12109">
    <property type="entry name" value="RING FINGER PROTEIN 141-RELATED"/>
    <property type="match status" value="1"/>
</dbReference>
<dbReference type="Proteomes" id="UP000825935">
    <property type="component" value="Chromosome 30"/>
</dbReference>
<keyword evidence="1" id="KW-0863">Zinc-finger</keyword>
<sequence>MASPSVMSREAGHREDNADLEVMCMTDFDLDLENLRRRIETLCEGQESVYRCFCEDLRTTTDPARRREIIINFVSQVATSAKSFADEAMRKLVQVQAFCIANLHAENEESLGEISSALSAEIEQKNAELQEQASSRMKAKDEARLKFEEEKAALETSLREELVACQICMQNPRNVVIMPCLHAQFCKECLTQNKDTNDNNCPSCRCPIVSSFPYIC</sequence>
<protein>
    <recommendedName>
        <fullName evidence="3">RING-type domain-containing protein</fullName>
    </recommendedName>
</protein>
<dbReference type="GO" id="GO:0051865">
    <property type="term" value="P:protein autoubiquitination"/>
    <property type="evidence" value="ECO:0007669"/>
    <property type="project" value="TreeGrafter"/>
</dbReference>
<dbReference type="EMBL" id="CM035435">
    <property type="protein sequence ID" value="KAH7290265.1"/>
    <property type="molecule type" value="Genomic_DNA"/>
</dbReference>
<dbReference type="PANTHER" id="PTHR12109:SF3">
    <property type="entry name" value="RING FINGER PROTEIN 141"/>
    <property type="match status" value="1"/>
</dbReference>
<dbReference type="PROSITE" id="PS50089">
    <property type="entry name" value="ZF_RING_2"/>
    <property type="match status" value="1"/>
</dbReference>
<dbReference type="GO" id="GO:0004842">
    <property type="term" value="F:ubiquitin-protein transferase activity"/>
    <property type="evidence" value="ECO:0007669"/>
    <property type="project" value="TreeGrafter"/>
</dbReference>
<dbReference type="Gene3D" id="3.30.40.10">
    <property type="entry name" value="Zinc/RING finger domain, C3HC4 (zinc finger)"/>
    <property type="match status" value="1"/>
</dbReference>
<dbReference type="SUPFAM" id="SSF57850">
    <property type="entry name" value="RING/U-box"/>
    <property type="match status" value="1"/>
</dbReference>
<dbReference type="GO" id="GO:0008270">
    <property type="term" value="F:zinc ion binding"/>
    <property type="evidence" value="ECO:0007669"/>
    <property type="project" value="UniProtKB-KW"/>
</dbReference>
<keyword evidence="1" id="KW-0479">Metal-binding</keyword>
<dbReference type="InterPro" id="IPR047126">
    <property type="entry name" value="RNF141-like"/>
</dbReference>